<evidence type="ECO:0000313" key="2">
    <source>
        <dbReference type="Proteomes" id="UP001558632"/>
    </source>
</evidence>
<gene>
    <name evidence="1" type="ORF">TSPI_04425</name>
</gene>
<evidence type="ECO:0000313" key="1">
    <source>
        <dbReference type="EMBL" id="KAL1245377.1"/>
    </source>
</evidence>
<protein>
    <submittedName>
        <fullName evidence="1">NADH-ubiquinone oxidoreductase chain</fullName>
    </submittedName>
</protein>
<keyword evidence="2" id="KW-1185">Reference proteome</keyword>
<dbReference type="EMBL" id="JBEUSY010000100">
    <property type="protein sequence ID" value="KAL1245377.1"/>
    <property type="molecule type" value="Genomic_DNA"/>
</dbReference>
<organism evidence="1 2">
    <name type="scientific">Trichinella spiralis</name>
    <name type="common">Trichina worm</name>
    <dbReference type="NCBI Taxonomy" id="6334"/>
    <lineage>
        <taxon>Eukaryota</taxon>
        <taxon>Metazoa</taxon>
        <taxon>Ecdysozoa</taxon>
        <taxon>Nematoda</taxon>
        <taxon>Enoplea</taxon>
        <taxon>Dorylaimia</taxon>
        <taxon>Trichinellida</taxon>
        <taxon>Trichinellidae</taxon>
        <taxon>Trichinella</taxon>
    </lineage>
</organism>
<dbReference type="Proteomes" id="UP001558632">
    <property type="component" value="Unassembled WGS sequence"/>
</dbReference>
<sequence length="76" mass="9218">PQKPSVRIIRVPLYIHIIAESWIWFVAKSGNFASFKYERFIHRTWVNVDEFQREISTVIWIRCSAKFFADMSKLRR</sequence>
<reference evidence="1 2" key="1">
    <citation type="submission" date="2024-07" db="EMBL/GenBank/DDBJ databases">
        <title>Enhanced genomic and transcriptomic resources for Trichinella pseudospiralis and T. spiralis underpin the discovery of pronounced molecular differences between stages and species.</title>
        <authorList>
            <person name="Pasi K.K."/>
            <person name="La Rosa G."/>
            <person name="Gomez-Morales M.A."/>
            <person name="Tosini F."/>
            <person name="Sumanam S."/>
            <person name="Young N.D."/>
            <person name="Chang B.C."/>
            <person name="Robin G.B."/>
        </authorList>
    </citation>
    <scope>NUCLEOTIDE SEQUENCE [LARGE SCALE GENOMIC DNA]</scope>
    <source>
        <strain evidence="1">ISS534</strain>
    </source>
</reference>
<name>A0ABR3KXY9_TRISP</name>
<feature type="non-terminal residue" evidence="1">
    <location>
        <position position="1"/>
    </location>
</feature>
<proteinExistence type="predicted"/>
<comment type="caution">
    <text evidence="1">The sequence shown here is derived from an EMBL/GenBank/DDBJ whole genome shotgun (WGS) entry which is preliminary data.</text>
</comment>
<accession>A0ABR3KXY9</accession>